<feature type="region of interest" description="Disordered" evidence="1">
    <location>
        <begin position="134"/>
        <end position="213"/>
    </location>
</feature>
<feature type="compositionally biased region" description="Pro residues" evidence="1">
    <location>
        <begin position="259"/>
        <end position="270"/>
    </location>
</feature>
<sequence>MAAQDRAASTAESVREMAPPSKRMRLTIEVLPLAAENAHGPYRAHAMAAFKGRKFALPVRAEDTFELVWGQIEQRYKKNYLDAQQAANFTITKLQDAYDCDLDLDDTVSDIFEGESDTTTRVIKVVPSFINRDFSVPPTSNLRPREQKRTRESSAASANKRRRTDEVEQSLEDIDQTRDNPVLSTESEPTRRSSVLDGAGNGSRAASRATRSRTRGSLVFIDDVQTGHTEFGPVVKDESPELGLPPPHRTAHKSRSQTPPSPVQITPPPAAVKRRDIYDLPSSQDEVYESRSPVRIHKPTMRTPKTVQKEVDLLNSSRQKVTQSSDLTSAFLNNTKVQIKPTPTKSQDSDIQVRMDRLLRGHRVKTSCTPLKPLKDTEPEPEVAPTHIEKPKSPSPNVAVSPPSSPSASHHPARFLSHSPTAEVEEEQEEEAQAEATESVSSSDDDPSSSDDETEDEEQAAQEPEAVVDEEAQIPEAAEDEAVEMPATTRDVYEHVEEPSDDEDAPSSAPDEPTVIHLPSSPPRVNGAPASPPRIAESSQLTPSQLNPPPVRHTPIPLPRNLVRTPLSTQATTTRASVQRPSVRYTGFRTLREQLADAETTPFANGGKPYDPRMLDLTKLVTKASDKPINGIKLGVDADSDDESSSSSSSDSDSDSD</sequence>
<organism evidence="3 4">
    <name type="scientific">Ophiobolus disseminans</name>
    <dbReference type="NCBI Taxonomy" id="1469910"/>
    <lineage>
        <taxon>Eukaryota</taxon>
        <taxon>Fungi</taxon>
        <taxon>Dikarya</taxon>
        <taxon>Ascomycota</taxon>
        <taxon>Pezizomycotina</taxon>
        <taxon>Dothideomycetes</taxon>
        <taxon>Pleosporomycetidae</taxon>
        <taxon>Pleosporales</taxon>
        <taxon>Pleosporineae</taxon>
        <taxon>Phaeosphaeriaceae</taxon>
        <taxon>Ophiobolus</taxon>
    </lineage>
</organism>
<protein>
    <recommendedName>
        <fullName evidence="2">Nucleolar protein Dnt1-like N-terminal domain-containing protein</fullName>
    </recommendedName>
</protein>
<feature type="compositionally biased region" description="Low complexity" evidence="1">
    <location>
        <begin position="395"/>
        <end position="410"/>
    </location>
</feature>
<dbReference type="Pfam" id="PF10407">
    <property type="entry name" value="Cytokin_check_N"/>
    <property type="match status" value="1"/>
</dbReference>
<dbReference type="OrthoDB" id="6365676at2759"/>
<feature type="compositionally biased region" description="Pro residues" evidence="1">
    <location>
        <begin position="546"/>
        <end position="558"/>
    </location>
</feature>
<reference evidence="3" key="1">
    <citation type="journal article" date="2020" name="Stud. Mycol.">
        <title>101 Dothideomycetes genomes: a test case for predicting lifestyles and emergence of pathogens.</title>
        <authorList>
            <person name="Haridas S."/>
            <person name="Albert R."/>
            <person name="Binder M."/>
            <person name="Bloem J."/>
            <person name="Labutti K."/>
            <person name="Salamov A."/>
            <person name="Andreopoulos B."/>
            <person name="Baker S."/>
            <person name="Barry K."/>
            <person name="Bills G."/>
            <person name="Bluhm B."/>
            <person name="Cannon C."/>
            <person name="Castanera R."/>
            <person name="Culley D."/>
            <person name="Daum C."/>
            <person name="Ezra D."/>
            <person name="Gonzalez J."/>
            <person name="Henrissat B."/>
            <person name="Kuo A."/>
            <person name="Liang C."/>
            <person name="Lipzen A."/>
            <person name="Lutzoni F."/>
            <person name="Magnuson J."/>
            <person name="Mondo S."/>
            <person name="Nolan M."/>
            <person name="Ohm R."/>
            <person name="Pangilinan J."/>
            <person name="Park H.-J."/>
            <person name="Ramirez L."/>
            <person name="Alfaro M."/>
            <person name="Sun H."/>
            <person name="Tritt A."/>
            <person name="Yoshinaga Y."/>
            <person name="Zwiers L.-H."/>
            <person name="Turgeon B."/>
            <person name="Goodwin S."/>
            <person name="Spatafora J."/>
            <person name="Crous P."/>
            <person name="Grigoriev I."/>
        </authorList>
    </citation>
    <scope>NUCLEOTIDE SEQUENCE</scope>
    <source>
        <strain evidence="3">CBS 113818</strain>
    </source>
</reference>
<evidence type="ECO:0000313" key="3">
    <source>
        <dbReference type="EMBL" id="KAF2832577.1"/>
    </source>
</evidence>
<proteinExistence type="predicted"/>
<accession>A0A6A7AIS1</accession>
<gene>
    <name evidence="3" type="ORF">CC86DRAFT_91338</name>
</gene>
<feature type="region of interest" description="Disordered" evidence="1">
    <location>
        <begin position="361"/>
        <end position="585"/>
    </location>
</feature>
<evidence type="ECO:0000256" key="1">
    <source>
        <dbReference type="SAM" id="MobiDB-lite"/>
    </source>
</evidence>
<feature type="compositionally biased region" description="Polar residues" evidence="1">
    <location>
        <begin position="566"/>
        <end position="580"/>
    </location>
</feature>
<feature type="compositionally biased region" description="Basic and acidic residues" evidence="1">
    <location>
        <begin position="143"/>
        <end position="152"/>
    </location>
</feature>
<feature type="region of interest" description="Disordered" evidence="1">
    <location>
        <begin position="230"/>
        <end position="274"/>
    </location>
</feature>
<name>A0A6A7AIS1_9PLEO</name>
<dbReference type="EMBL" id="MU006217">
    <property type="protein sequence ID" value="KAF2832577.1"/>
    <property type="molecule type" value="Genomic_DNA"/>
</dbReference>
<dbReference type="AlphaFoldDB" id="A0A6A7AIS1"/>
<feature type="domain" description="Nucleolar protein Dnt1-like N-terminal" evidence="2">
    <location>
        <begin position="54"/>
        <end position="123"/>
    </location>
</feature>
<feature type="compositionally biased region" description="Acidic residues" evidence="1">
    <location>
        <begin position="443"/>
        <end position="483"/>
    </location>
</feature>
<dbReference type="InterPro" id="IPR018844">
    <property type="entry name" value="Dnt1-like_N"/>
</dbReference>
<feature type="region of interest" description="Disordered" evidence="1">
    <location>
        <begin position="627"/>
        <end position="657"/>
    </location>
</feature>
<dbReference type="Proteomes" id="UP000799424">
    <property type="component" value="Unassembled WGS sequence"/>
</dbReference>
<evidence type="ECO:0000313" key="4">
    <source>
        <dbReference type="Proteomes" id="UP000799424"/>
    </source>
</evidence>
<keyword evidence="4" id="KW-1185">Reference proteome</keyword>
<feature type="compositionally biased region" description="Acidic residues" evidence="1">
    <location>
        <begin position="423"/>
        <end position="433"/>
    </location>
</feature>
<evidence type="ECO:0000259" key="2">
    <source>
        <dbReference type="Pfam" id="PF10407"/>
    </source>
</evidence>